<keyword evidence="13" id="KW-0998">Cell outer membrane</keyword>
<evidence type="ECO:0000256" key="7">
    <source>
        <dbReference type="ARBA" id="ARBA00022729"/>
    </source>
</evidence>
<evidence type="ECO:0000256" key="6">
    <source>
        <dbReference type="ARBA" id="ARBA00022692"/>
    </source>
</evidence>
<evidence type="ECO:0000313" key="19">
    <source>
        <dbReference type="Proteomes" id="UP001302949"/>
    </source>
</evidence>
<evidence type="ECO:0000313" key="18">
    <source>
        <dbReference type="EMBL" id="MEA5141164.1"/>
    </source>
</evidence>
<keyword evidence="12" id="KW-0564">Palmitate</keyword>
<dbReference type="Gene3D" id="3.10.560.10">
    <property type="entry name" value="Outer membrane lipoprotein wza domain like"/>
    <property type="match status" value="1"/>
</dbReference>
<keyword evidence="6 15" id="KW-0812">Transmembrane</keyword>
<evidence type="ECO:0000256" key="13">
    <source>
        <dbReference type="ARBA" id="ARBA00023237"/>
    </source>
</evidence>
<evidence type="ECO:0000256" key="4">
    <source>
        <dbReference type="ARBA" id="ARBA00022452"/>
    </source>
</evidence>
<keyword evidence="19" id="KW-1185">Reference proteome</keyword>
<keyword evidence="7" id="KW-0732">Signal</keyword>
<keyword evidence="8" id="KW-0625">Polysaccharide transport</keyword>
<comment type="caution">
    <text evidence="18">The sequence shown here is derived from an EMBL/GenBank/DDBJ whole genome shotgun (WGS) entry which is preliminary data.</text>
</comment>
<evidence type="ECO:0000256" key="2">
    <source>
        <dbReference type="ARBA" id="ARBA00009450"/>
    </source>
</evidence>
<evidence type="ECO:0000256" key="5">
    <source>
        <dbReference type="ARBA" id="ARBA00022597"/>
    </source>
</evidence>
<evidence type="ECO:0000256" key="9">
    <source>
        <dbReference type="ARBA" id="ARBA00023065"/>
    </source>
</evidence>
<comment type="subcellular location">
    <subcellularLocation>
        <location evidence="1">Cell outer membrane</location>
        <topology evidence="1">Multi-pass membrane protein</topology>
    </subcellularLocation>
</comment>
<proteinExistence type="inferred from homology"/>
<dbReference type="RefSeq" id="WP_323298321.1">
    <property type="nucleotide sequence ID" value="NZ_JAYFUM010000024.1"/>
</dbReference>
<dbReference type="Pfam" id="PF02563">
    <property type="entry name" value="Poly_export"/>
    <property type="match status" value="1"/>
</dbReference>
<evidence type="ECO:0000256" key="8">
    <source>
        <dbReference type="ARBA" id="ARBA00023047"/>
    </source>
</evidence>
<dbReference type="PROSITE" id="PS51257">
    <property type="entry name" value="PROKAR_LIPOPROTEIN"/>
    <property type="match status" value="1"/>
</dbReference>
<dbReference type="InterPro" id="IPR054765">
    <property type="entry name" value="SLBB_dom"/>
</dbReference>
<dbReference type="InterPro" id="IPR049712">
    <property type="entry name" value="Poly_export"/>
</dbReference>
<evidence type="ECO:0000256" key="14">
    <source>
        <dbReference type="ARBA" id="ARBA00023288"/>
    </source>
</evidence>
<evidence type="ECO:0000256" key="12">
    <source>
        <dbReference type="ARBA" id="ARBA00023139"/>
    </source>
</evidence>
<evidence type="ECO:0000256" key="3">
    <source>
        <dbReference type="ARBA" id="ARBA00022448"/>
    </source>
</evidence>
<name>A0ABU5QE89_9BACT</name>
<keyword evidence="14" id="KW-0449">Lipoprotein</keyword>
<dbReference type="PANTHER" id="PTHR33619:SF3">
    <property type="entry name" value="POLYSACCHARIDE EXPORT PROTEIN GFCE-RELATED"/>
    <property type="match status" value="1"/>
</dbReference>
<comment type="similarity">
    <text evidence="2">Belongs to the BexD/CtrA/VexA family.</text>
</comment>
<feature type="transmembrane region" description="Helical" evidence="15">
    <location>
        <begin position="268"/>
        <end position="285"/>
    </location>
</feature>
<dbReference type="EMBL" id="JAYFUM010000024">
    <property type="protein sequence ID" value="MEA5141164.1"/>
    <property type="molecule type" value="Genomic_DNA"/>
</dbReference>
<evidence type="ECO:0000256" key="1">
    <source>
        <dbReference type="ARBA" id="ARBA00004571"/>
    </source>
</evidence>
<keyword evidence="5" id="KW-0762">Sugar transport</keyword>
<reference evidence="18 19" key="1">
    <citation type="submission" date="2023-12" db="EMBL/GenBank/DDBJ databases">
        <title>Novel species of the genus Arcicella isolated from rivers.</title>
        <authorList>
            <person name="Lu H."/>
        </authorList>
    </citation>
    <scope>NUCLEOTIDE SEQUENCE [LARGE SCALE GENOMIC DNA]</scope>
    <source>
        <strain evidence="18 19">KCTC 23307</strain>
    </source>
</reference>
<feature type="domain" description="Polysaccharide export protein N-terminal" evidence="16">
    <location>
        <begin position="64"/>
        <end position="158"/>
    </location>
</feature>
<dbReference type="PANTHER" id="PTHR33619">
    <property type="entry name" value="POLYSACCHARIDE EXPORT PROTEIN GFCE-RELATED"/>
    <property type="match status" value="1"/>
</dbReference>
<evidence type="ECO:0000256" key="11">
    <source>
        <dbReference type="ARBA" id="ARBA00023136"/>
    </source>
</evidence>
<dbReference type="Proteomes" id="UP001302949">
    <property type="component" value="Unassembled WGS sequence"/>
</dbReference>
<sequence length="286" mass="31700">MNYKFRTSTMKSRIIVSSIFLVTIFLMVSCKPAQRVPPGKFSYFKSKDDTFPVYLDIKEPKVSLIQKDDILGIMVSSLNVESNEAINLTNINTLPISSFSGKIGGGAQPLGYVVDSLGFVNIPIIGKLALGGVSLKKAEEIIATQLVKIIKSPVVNIRFMNHKFSVLGEVGSVGTFNLLDDKTTILDAIALAGDLSMFAKRDSIVIIRNVDNKREINIVNLRDRSVFLSPYFYLKNNDIIYVEPTDSKFVPERPFKQVPPAPLAFQRLPLFVSVATLLTLLVNLLK</sequence>
<evidence type="ECO:0000256" key="15">
    <source>
        <dbReference type="SAM" id="Phobius"/>
    </source>
</evidence>
<protein>
    <submittedName>
        <fullName evidence="18">Polysaccharide biosynthesis/export family protein</fullName>
    </submittedName>
</protein>
<feature type="domain" description="SLBB" evidence="17">
    <location>
        <begin position="163"/>
        <end position="242"/>
    </location>
</feature>
<keyword evidence="3" id="KW-0813">Transport</keyword>
<gene>
    <name evidence="18" type="ORF">VB248_18575</name>
</gene>
<evidence type="ECO:0000259" key="17">
    <source>
        <dbReference type="Pfam" id="PF22461"/>
    </source>
</evidence>
<keyword evidence="11 15" id="KW-0472">Membrane</keyword>
<accession>A0ABU5QE89</accession>
<keyword evidence="4" id="KW-1134">Transmembrane beta strand</keyword>
<keyword evidence="15" id="KW-1133">Transmembrane helix</keyword>
<keyword evidence="9" id="KW-0406">Ion transport</keyword>
<organism evidence="18 19">
    <name type="scientific">Arcicella rigui</name>
    <dbReference type="NCBI Taxonomy" id="797020"/>
    <lineage>
        <taxon>Bacteria</taxon>
        <taxon>Pseudomonadati</taxon>
        <taxon>Bacteroidota</taxon>
        <taxon>Cytophagia</taxon>
        <taxon>Cytophagales</taxon>
        <taxon>Flectobacillaceae</taxon>
        <taxon>Arcicella</taxon>
    </lineage>
</organism>
<evidence type="ECO:0000256" key="10">
    <source>
        <dbReference type="ARBA" id="ARBA00023114"/>
    </source>
</evidence>
<evidence type="ECO:0000259" key="16">
    <source>
        <dbReference type="Pfam" id="PF02563"/>
    </source>
</evidence>
<keyword evidence="10" id="KW-0626">Porin</keyword>
<dbReference type="InterPro" id="IPR003715">
    <property type="entry name" value="Poly_export_N"/>
</dbReference>
<dbReference type="Pfam" id="PF22461">
    <property type="entry name" value="SLBB_2"/>
    <property type="match status" value="1"/>
</dbReference>